<dbReference type="InterPro" id="IPR029056">
    <property type="entry name" value="Ribokinase-like"/>
</dbReference>
<evidence type="ECO:0000256" key="4">
    <source>
        <dbReference type="ARBA" id="ARBA00012129"/>
    </source>
</evidence>
<evidence type="ECO:0000256" key="9">
    <source>
        <dbReference type="ARBA" id="ARBA00022840"/>
    </source>
</evidence>
<dbReference type="STRING" id="371602.SAMN04487984_1193"/>
<proteinExistence type="predicted"/>
<dbReference type="GO" id="GO:0004417">
    <property type="term" value="F:hydroxyethylthiazole kinase activity"/>
    <property type="evidence" value="ECO:0007669"/>
    <property type="project" value="UniProtKB-EC"/>
</dbReference>
<name>A0A1W1Z8G4_9LACT</name>
<evidence type="ECO:0000256" key="5">
    <source>
        <dbReference type="ARBA" id="ARBA00022679"/>
    </source>
</evidence>
<keyword evidence="7" id="KW-0547">Nucleotide-binding</keyword>
<dbReference type="Pfam" id="PF02110">
    <property type="entry name" value="HK"/>
    <property type="match status" value="1"/>
</dbReference>
<keyword evidence="6" id="KW-0479">Metal-binding</keyword>
<dbReference type="Proteomes" id="UP000243884">
    <property type="component" value="Unassembled WGS sequence"/>
</dbReference>
<keyword evidence="9" id="KW-0067">ATP-binding</keyword>
<keyword evidence="11" id="KW-0784">Thiamine biosynthesis</keyword>
<dbReference type="RefSeq" id="WP_084099311.1">
    <property type="nucleotide sequence ID" value="NZ_FWXK01000006.1"/>
</dbReference>
<evidence type="ECO:0000256" key="7">
    <source>
        <dbReference type="ARBA" id="ARBA00022741"/>
    </source>
</evidence>
<dbReference type="GO" id="GO:0000287">
    <property type="term" value="F:magnesium ion binding"/>
    <property type="evidence" value="ECO:0007669"/>
    <property type="project" value="InterPro"/>
</dbReference>
<comment type="cofactor">
    <cofactor evidence="2">
        <name>Mg(2+)</name>
        <dbReference type="ChEBI" id="CHEBI:18420"/>
    </cofactor>
</comment>
<dbReference type="OrthoDB" id="9810880at2"/>
<dbReference type="GO" id="GO:0005524">
    <property type="term" value="F:ATP binding"/>
    <property type="evidence" value="ECO:0007669"/>
    <property type="project" value="UniProtKB-KW"/>
</dbReference>
<dbReference type="InterPro" id="IPR000417">
    <property type="entry name" value="Hyethyz_kinase"/>
</dbReference>
<accession>A0A1W1Z8G4</accession>
<dbReference type="Gene3D" id="3.40.1190.20">
    <property type="match status" value="1"/>
</dbReference>
<dbReference type="GO" id="GO:0009229">
    <property type="term" value="P:thiamine diphosphate biosynthetic process"/>
    <property type="evidence" value="ECO:0007669"/>
    <property type="project" value="UniProtKB-UniPathway"/>
</dbReference>
<dbReference type="AlphaFoldDB" id="A0A1W1Z8G4"/>
<comment type="pathway">
    <text evidence="3">Cofactor biosynthesis; thiamine diphosphate biosynthesis; 4-methyl-5-(2-phosphoethyl)-thiazole from 5-(2-hydroxyethyl)-4-methylthiazole: step 1/1.</text>
</comment>
<gene>
    <name evidence="12" type="ORF">SAMN04487984_1193</name>
</gene>
<comment type="catalytic activity">
    <reaction evidence="1">
        <text>5-(2-hydroxyethyl)-4-methylthiazole + ATP = 4-methyl-5-(2-phosphooxyethyl)-thiazole + ADP + H(+)</text>
        <dbReference type="Rhea" id="RHEA:24212"/>
        <dbReference type="ChEBI" id="CHEBI:15378"/>
        <dbReference type="ChEBI" id="CHEBI:17957"/>
        <dbReference type="ChEBI" id="CHEBI:30616"/>
        <dbReference type="ChEBI" id="CHEBI:58296"/>
        <dbReference type="ChEBI" id="CHEBI:456216"/>
        <dbReference type="EC" id="2.7.1.50"/>
    </reaction>
</comment>
<keyword evidence="5" id="KW-0808">Transferase</keyword>
<evidence type="ECO:0000256" key="1">
    <source>
        <dbReference type="ARBA" id="ARBA00001771"/>
    </source>
</evidence>
<evidence type="ECO:0000256" key="11">
    <source>
        <dbReference type="ARBA" id="ARBA00022977"/>
    </source>
</evidence>
<evidence type="ECO:0000313" key="13">
    <source>
        <dbReference type="Proteomes" id="UP000243884"/>
    </source>
</evidence>
<keyword evidence="13" id="KW-1185">Reference proteome</keyword>
<dbReference type="GO" id="GO:0009228">
    <property type="term" value="P:thiamine biosynthetic process"/>
    <property type="evidence" value="ECO:0007669"/>
    <property type="project" value="UniProtKB-KW"/>
</dbReference>
<evidence type="ECO:0000256" key="3">
    <source>
        <dbReference type="ARBA" id="ARBA00004868"/>
    </source>
</evidence>
<keyword evidence="10" id="KW-0460">Magnesium</keyword>
<dbReference type="EC" id="2.7.1.50" evidence="4"/>
<dbReference type="SUPFAM" id="SSF53613">
    <property type="entry name" value="Ribokinase-like"/>
    <property type="match status" value="1"/>
</dbReference>
<protein>
    <recommendedName>
        <fullName evidence="4">hydroxyethylthiazole kinase</fullName>
        <ecNumber evidence="4">2.7.1.50</ecNumber>
    </recommendedName>
</protein>
<evidence type="ECO:0000256" key="6">
    <source>
        <dbReference type="ARBA" id="ARBA00022723"/>
    </source>
</evidence>
<evidence type="ECO:0000256" key="8">
    <source>
        <dbReference type="ARBA" id="ARBA00022777"/>
    </source>
</evidence>
<dbReference type="UniPathway" id="UPA00060">
    <property type="reaction ID" value="UER00139"/>
</dbReference>
<sequence length="110" mass="11807">MKVSDLQTTVEKTLAKQPMVPSLTNMVTMTSVANMQIAVGGSPAMFFLADEGEDLAATCDALYINLGTLMSEYQNAKDYLTAALSTQLDLGEGSGPLDHGYRLREVNDEA</sequence>
<keyword evidence="8 12" id="KW-0418">Kinase</keyword>
<reference evidence="13" key="1">
    <citation type="submission" date="2017-04" db="EMBL/GenBank/DDBJ databases">
        <authorList>
            <person name="Varghese N."/>
            <person name="Submissions S."/>
        </authorList>
    </citation>
    <scope>NUCLEOTIDE SEQUENCE [LARGE SCALE GENOMIC DNA]</scope>
    <source>
        <strain evidence="13">DSM 21500</strain>
    </source>
</reference>
<evidence type="ECO:0000256" key="2">
    <source>
        <dbReference type="ARBA" id="ARBA00001946"/>
    </source>
</evidence>
<evidence type="ECO:0000256" key="10">
    <source>
        <dbReference type="ARBA" id="ARBA00022842"/>
    </source>
</evidence>
<dbReference type="PRINTS" id="PR01099">
    <property type="entry name" value="HYETHTZKNASE"/>
</dbReference>
<dbReference type="EMBL" id="FWXK01000006">
    <property type="protein sequence ID" value="SMC44592.1"/>
    <property type="molecule type" value="Genomic_DNA"/>
</dbReference>
<organism evidence="12 13">
    <name type="scientific">Aerococcus suis</name>
    <dbReference type="NCBI Taxonomy" id="371602"/>
    <lineage>
        <taxon>Bacteria</taxon>
        <taxon>Bacillati</taxon>
        <taxon>Bacillota</taxon>
        <taxon>Bacilli</taxon>
        <taxon>Lactobacillales</taxon>
        <taxon>Aerococcaceae</taxon>
        <taxon>Aerococcus</taxon>
    </lineage>
</organism>
<evidence type="ECO:0000313" key="12">
    <source>
        <dbReference type="EMBL" id="SMC44592.1"/>
    </source>
</evidence>